<dbReference type="PANTHER" id="PTHR45663">
    <property type="entry name" value="GEO12009P1"/>
    <property type="match status" value="1"/>
</dbReference>
<dbReference type="Pfam" id="PF00085">
    <property type="entry name" value="Thioredoxin"/>
    <property type="match status" value="1"/>
</dbReference>
<comment type="caution">
    <text evidence="8">The sequence shown here is derived from an EMBL/GenBank/DDBJ whole genome shotgun (WGS) entry which is preliminary data.</text>
</comment>
<keyword evidence="5" id="KW-0676">Redox-active center</keyword>
<dbReference type="PROSITE" id="PS51352">
    <property type="entry name" value="THIOREDOXIN_2"/>
    <property type="match status" value="1"/>
</dbReference>
<dbReference type="InterPro" id="IPR036249">
    <property type="entry name" value="Thioredoxin-like_sf"/>
</dbReference>
<dbReference type="GO" id="GO:0015035">
    <property type="term" value="F:protein-disulfide reductase activity"/>
    <property type="evidence" value="ECO:0007669"/>
    <property type="project" value="UniProtKB-UniRule"/>
</dbReference>
<dbReference type="PRINTS" id="PR00421">
    <property type="entry name" value="THIOREDOXIN"/>
</dbReference>
<evidence type="ECO:0000256" key="6">
    <source>
        <dbReference type="NCBIfam" id="TIGR01068"/>
    </source>
</evidence>
<evidence type="ECO:0000313" key="9">
    <source>
        <dbReference type="Proteomes" id="UP000230914"/>
    </source>
</evidence>
<dbReference type="NCBIfam" id="TIGR01068">
    <property type="entry name" value="thioredoxin"/>
    <property type="match status" value="1"/>
</dbReference>
<protein>
    <recommendedName>
        <fullName evidence="6">Thioredoxin</fullName>
    </recommendedName>
</protein>
<accession>A0A2G6KCP1</accession>
<evidence type="ECO:0000256" key="2">
    <source>
        <dbReference type="ARBA" id="ARBA00022448"/>
    </source>
</evidence>
<dbReference type="Gene3D" id="3.40.30.10">
    <property type="entry name" value="Glutaredoxin"/>
    <property type="match status" value="1"/>
</dbReference>
<gene>
    <name evidence="8" type="primary">trxA</name>
    <name evidence="8" type="ORF">CSA55_02000</name>
</gene>
<evidence type="ECO:0000256" key="3">
    <source>
        <dbReference type="ARBA" id="ARBA00022982"/>
    </source>
</evidence>
<evidence type="ECO:0000256" key="5">
    <source>
        <dbReference type="ARBA" id="ARBA00023284"/>
    </source>
</evidence>
<dbReference type="PANTHER" id="PTHR45663:SF40">
    <property type="entry name" value="THIOREDOXIN 2"/>
    <property type="match status" value="1"/>
</dbReference>
<organism evidence="8 9">
    <name type="scientific">Ilumatobacter coccineus</name>
    <dbReference type="NCBI Taxonomy" id="467094"/>
    <lineage>
        <taxon>Bacteria</taxon>
        <taxon>Bacillati</taxon>
        <taxon>Actinomycetota</taxon>
        <taxon>Acidimicrobiia</taxon>
        <taxon>Acidimicrobiales</taxon>
        <taxon>Ilumatobacteraceae</taxon>
        <taxon>Ilumatobacter</taxon>
    </lineage>
</organism>
<keyword evidence="3" id="KW-0249">Electron transport</keyword>
<keyword evidence="4" id="KW-1015">Disulfide bond</keyword>
<reference evidence="8 9" key="1">
    <citation type="submission" date="2017-10" db="EMBL/GenBank/DDBJ databases">
        <title>Novel microbial diversity and functional potential in the marine mammal oral microbiome.</title>
        <authorList>
            <person name="Dudek N.K."/>
            <person name="Sun C.L."/>
            <person name="Burstein D."/>
            <person name="Kantor R.S."/>
            <person name="Aliaga Goltsman D.S."/>
            <person name="Bik E.M."/>
            <person name="Thomas B.C."/>
            <person name="Banfield J.F."/>
            <person name="Relman D.A."/>
        </authorList>
    </citation>
    <scope>NUCLEOTIDE SEQUENCE [LARGE SCALE GENOMIC DNA]</scope>
    <source>
        <strain evidence="8">DOLJORAL78_61_10</strain>
    </source>
</reference>
<dbReference type="CDD" id="cd02947">
    <property type="entry name" value="TRX_family"/>
    <property type="match status" value="1"/>
</dbReference>
<name>A0A2G6KCP1_9ACTN</name>
<dbReference type="EMBL" id="PDSL01000032">
    <property type="protein sequence ID" value="PIE33427.1"/>
    <property type="molecule type" value="Genomic_DNA"/>
</dbReference>
<evidence type="ECO:0000313" key="8">
    <source>
        <dbReference type="EMBL" id="PIE33427.1"/>
    </source>
</evidence>
<comment type="similarity">
    <text evidence="1">Belongs to the thioredoxin family.</text>
</comment>
<dbReference type="AlphaFoldDB" id="A0A2G6KCP1"/>
<keyword evidence="2" id="KW-0813">Transport</keyword>
<proteinExistence type="inferred from homology"/>
<dbReference type="GO" id="GO:0005829">
    <property type="term" value="C:cytosol"/>
    <property type="evidence" value="ECO:0007669"/>
    <property type="project" value="TreeGrafter"/>
</dbReference>
<sequence length="129" mass="14202">MATTTLSLDTFEKTVTSDGITIVDFWADWCTPCKNFGPVFEEVSDEHPDITFAKVDTEKEQQLAGGLGIMSIPTLMIFRDGIQLFNQAGALPKAALDDLISQVKALDMDEIRKQVAEQAHDHGHDCNCS</sequence>
<evidence type="ECO:0000259" key="7">
    <source>
        <dbReference type="PROSITE" id="PS51352"/>
    </source>
</evidence>
<dbReference type="Proteomes" id="UP000230914">
    <property type="component" value="Unassembled WGS sequence"/>
</dbReference>
<dbReference type="InterPro" id="IPR005746">
    <property type="entry name" value="Thioredoxin"/>
</dbReference>
<feature type="domain" description="Thioredoxin" evidence="7">
    <location>
        <begin position="1"/>
        <end position="105"/>
    </location>
</feature>
<dbReference type="InterPro" id="IPR017937">
    <property type="entry name" value="Thioredoxin_CS"/>
</dbReference>
<evidence type="ECO:0000256" key="4">
    <source>
        <dbReference type="ARBA" id="ARBA00023157"/>
    </source>
</evidence>
<dbReference type="SUPFAM" id="SSF52833">
    <property type="entry name" value="Thioredoxin-like"/>
    <property type="match status" value="1"/>
</dbReference>
<dbReference type="PROSITE" id="PS00194">
    <property type="entry name" value="THIOREDOXIN_1"/>
    <property type="match status" value="1"/>
</dbReference>
<evidence type="ECO:0000256" key="1">
    <source>
        <dbReference type="ARBA" id="ARBA00008987"/>
    </source>
</evidence>
<dbReference type="InterPro" id="IPR013766">
    <property type="entry name" value="Thioredoxin_domain"/>
</dbReference>